<dbReference type="Proteomes" id="UP000236728">
    <property type="component" value="Unassembled WGS sequence"/>
</dbReference>
<dbReference type="OrthoDB" id="199424at2"/>
<evidence type="ECO:0008006" key="5">
    <source>
        <dbReference type="Google" id="ProtNLM"/>
    </source>
</evidence>
<keyword evidence="2" id="KW-0812">Transmembrane</keyword>
<evidence type="ECO:0000313" key="4">
    <source>
        <dbReference type="Proteomes" id="UP000236728"/>
    </source>
</evidence>
<evidence type="ECO:0000256" key="1">
    <source>
        <dbReference type="SAM" id="MobiDB-lite"/>
    </source>
</evidence>
<reference evidence="3 4" key="1">
    <citation type="submission" date="2016-10" db="EMBL/GenBank/DDBJ databases">
        <authorList>
            <person name="de Groot N.N."/>
        </authorList>
    </citation>
    <scope>NUCLEOTIDE SEQUENCE [LARGE SCALE GENOMIC DNA]</scope>
    <source>
        <strain evidence="3 4">DSM 22489</strain>
    </source>
</reference>
<dbReference type="EMBL" id="FNVA01000003">
    <property type="protein sequence ID" value="SEG21091.1"/>
    <property type="molecule type" value="Genomic_DNA"/>
</dbReference>
<protein>
    <recommendedName>
        <fullName evidence="5">PH domain-containing protein</fullName>
    </recommendedName>
</protein>
<evidence type="ECO:0000256" key="2">
    <source>
        <dbReference type="SAM" id="Phobius"/>
    </source>
</evidence>
<keyword evidence="4" id="KW-1185">Reference proteome</keyword>
<evidence type="ECO:0000313" key="3">
    <source>
        <dbReference type="EMBL" id="SEG21091.1"/>
    </source>
</evidence>
<name>A0A1H5YAM0_9BACT</name>
<proteinExistence type="predicted"/>
<keyword evidence="2" id="KW-0472">Membrane</keyword>
<dbReference type="RefSeq" id="WP_103933086.1">
    <property type="nucleotide sequence ID" value="NZ_FNVA01000003.1"/>
</dbReference>
<feature type="region of interest" description="Disordered" evidence="1">
    <location>
        <begin position="194"/>
        <end position="214"/>
    </location>
</feature>
<gene>
    <name evidence="3" type="ORF">SAMN05421819_2214</name>
</gene>
<sequence length="214" mass="24051">MENLSPEEQRLLEGELSRGESLLWAGKPNPRVIFHASDLYTIPFSLLWGGFAIFWEVSVSKDGWNLGTIWGIPFVLVGQYMIWGRFIRVAWLKRRILYAVTTERVLTIVRRPGAKVISSYLGNLPDVLTSSRWNGVGTLDFGIGAPTVSKGLLHVGAPKRSGSALGLDWKTPVFVDIDDVDEVAELIKSQIRRHPFPSYHQPPPRTGHEYARKT</sequence>
<organism evidence="3 4">
    <name type="scientific">Bryocella elongata</name>
    <dbReference type="NCBI Taxonomy" id="863522"/>
    <lineage>
        <taxon>Bacteria</taxon>
        <taxon>Pseudomonadati</taxon>
        <taxon>Acidobacteriota</taxon>
        <taxon>Terriglobia</taxon>
        <taxon>Terriglobales</taxon>
        <taxon>Acidobacteriaceae</taxon>
        <taxon>Bryocella</taxon>
    </lineage>
</organism>
<dbReference type="AlphaFoldDB" id="A0A1H5YAM0"/>
<feature type="transmembrane region" description="Helical" evidence="2">
    <location>
        <begin position="32"/>
        <end position="55"/>
    </location>
</feature>
<feature type="transmembrane region" description="Helical" evidence="2">
    <location>
        <begin position="67"/>
        <end position="87"/>
    </location>
</feature>
<accession>A0A1H5YAM0</accession>
<keyword evidence="2" id="KW-1133">Transmembrane helix</keyword>